<organism evidence="2 3">
    <name type="scientific">Rhodococcus coprophilus</name>
    <dbReference type="NCBI Taxonomy" id="38310"/>
    <lineage>
        <taxon>Bacteria</taxon>
        <taxon>Bacillati</taxon>
        <taxon>Actinomycetota</taxon>
        <taxon>Actinomycetes</taxon>
        <taxon>Mycobacteriales</taxon>
        <taxon>Nocardiaceae</taxon>
        <taxon>Rhodococcus</taxon>
    </lineage>
</organism>
<dbReference type="STRING" id="1219011.GCA_001895045_02132"/>
<keyword evidence="1 2" id="KW-0378">Hydrolase</keyword>
<dbReference type="PANTHER" id="PTHR43316">
    <property type="entry name" value="HYDROLASE, HALOACID DELAHOGENASE-RELATED"/>
    <property type="match status" value="1"/>
</dbReference>
<dbReference type="KEGG" id="rcr:NCTC10994_01264"/>
<dbReference type="SFLD" id="SFLDS00003">
    <property type="entry name" value="Haloacid_Dehalogenase"/>
    <property type="match status" value="1"/>
</dbReference>
<name>A0A2X4UAJ4_9NOCA</name>
<dbReference type="SFLD" id="SFLDG01129">
    <property type="entry name" value="C1.5:_HAD__Beta-PGM__Phosphata"/>
    <property type="match status" value="1"/>
</dbReference>
<evidence type="ECO:0000313" key="2">
    <source>
        <dbReference type="EMBL" id="SQI29830.1"/>
    </source>
</evidence>
<evidence type="ECO:0000256" key="1">
    <source>
        <dbReference type="ARBA" id="ARBA00022801"/>
    </source>
</evidence>
<dbReference type="InterPro" id="IPR036412">
    <property type="entry name" value="HAD-like_sf"/>
</dbReference>
<dbReference type="InterPro" id="IPR051540">
    <property type="entry name" value="S-2-haloacid_dehalogenase"/>
</dbReference>
<gene>
    <name evidence="2" type="ORF">NCTC10994_01264</name>
</gene>
<dbReference type="EC" id="3.8.1.2" evidence="2"/>
<accession>A0A2X4UAJ4</accession>
<dbReference type="SUPFAM" id="SSF56784">
    <property type="entry name" value="HAD-like"/>
    <property type="match status" value="1"/>
</dbReference>
<evidence type="ECO:0000313" key="3">
    <source>
        <dbReference type="Proteomes" id="UP000249091"/>
    </source>
</evidence>
<dbReference type="AlphaFoldDB" id="A0A2X4UAJ4"/>
<dbReference type="GO" id="GO:0018784">
    <property type="term" value="F:(S)-2-haloacid dehalogenase activity"/>
    <property type="evidence" value="ECO:0007669"/>
    <property type="project" value="UniProtKB-EC"/>
</dbReference>
<dbReference type="NCBIfam" id="TIGR01493">
    <property type="entry name" value="HAD-SF-IA-v2"/>
    <property type="match status" value="1"/>
</dbReference>
<dbReference type="Pfam" id="PF00702">
    <property type="entry name" value="Hydrolase"/>
    <property type="match status" value="1"/>
</dbReference>
<dbReference type="EMBL" id="LS483468">
    <property type="protein sequence ID" value="SQI29830.1"/>
    <property type="molecule type" value="Genomic_DNA"/>
</dbReference>
<dbReference type="Gene3D" id="1.10.150.750">
    <property type="match status" value="1"/>
</dbReference>
<dbReference type="Gene3D" id="3.40.50.1000">
    <property type="entry name" value="HAD superfamily/HAD-like"/>
    <property type="match status" value="1"/>
</dbReference>
<dbReference type="InterPro" id="IPR023214">
    <property type="entry name" value="HAD_sf"/>
</dbReference>
<dbReference type="InterPro" id="IPR006439">
    <property type="entry name" value="HAD-SF_hydro_IA"/>
</dbReference>
<sequence>MTDASLLVHFSKKHVGRVAVDLSEFDALSFDCYGTLIDWETGIASILAPWAKETGLELSDEELLLAYADNEARIERDAPSLPYPEVLAEAFRRTGSALGAAVSDEWAGRLGSSVPEWPAFPDSADALASLAENYALIIVSNVHREGFAGSNARLGVAFDSIITAEDVGAYKPAHSHFHALDGVLADLGVPRERLLHVAQSLFHDHVPARQRGLSSVWINRRHDRPGWGATPAPAGEYSYDLEFPTMRAFAEAACAANAGGAGRSRGSGQRAMP</sequence>
<reference evidence="2 3" key="1">
    <citation type="submission" date="2018-06" db="EMBL/GenBank/DDBJ databases">
        <authorList>
            <consortium name="Pathogen Informatics"/>
            <person name="Doyle S."/>
        </authorList>
    </citation>
    <scope>NUCLEOTIDE SEQUENCE [LARGE SCALE GENOMIC DNA]</scope>
    <source>
        <strain evidence="2 3">NCTC10994</strain>
    </source>
</reference>
<keyword evidence="3" id="KW-1185">Reference proteome</keyword>
<dbReference type="Proteomes" id="UP000249091">
    <property type="component" value="Chromosome 1"/>
</dbReference>
<protein>
    <submittedName>
        <fullName evidence="2">Hydrolase</fullName>
        <ecNumber evidence="2">3.8.1.2</ecNumber>
    </submittedName>
</protein>
<dbReference type="PANTHER" id="PTHR43316:SF9">
    <property type="entry name" value="ACID DEHALOGENASE, PUTATIVE (AFU_ORTHOLOGUE AFUA_6G14460)-RELATED"/>
    <property type="match status" value="1"/>
</dbReference>
<proteinExistence type="predicted"/>